<dbReference type="GO" id="GO:0005886">
    <property type="term" value="C:plasma membrane"/>
    <property type="evidence" value="ECO:0007669"/>
    <property type="project" value="TreeGrafter"/>
</dbReference>
<evidence type="ECO:0000256" key="3">
    <source>
        <dbReference type="ARBA" id="ARBA00022989"/>
    </source>
</evidence>
<dbReference type="OrthoDB" id="10021397at2759"/>
<feature type="transmembrane region" description="Helical" evidence="6">
    <location>
        <begin position="77"/>
        <end position="96"/>
    </location>
</feature>
<dbReference type="InterPro" id="IPR036259">
    <property type="entry name" value="MFS_trans_sf"/>
</dbReference>
<dbReference type="PANTHER" id="PTHR23501">
    <property type="entry name" value="MAJOR FACILITATOR SUPERFAMILY"/>
    <property type="match status" value="1"/>
</dbReference>
<gene>
    <name evidence="7" type="ORF">A0H81_14923</name>
</gene>
<dbReference type="Pfam" id="PF07690">
    <property type="entry name" value="MFS_1"/>
    <property type="match status" value="1"/>
</dbReference>
<dbReference type="AlphaFoldDB" id="A0A1C7LM23"/>
<comment type="caution">
    <text evidence="7">The sequence shown here is derived from an EMBL/GenBank/DDBJ whole genome shotgun (WGS) entry which is preliminary data.</text>
</comment>
<feature type="transmembrane region" description="Helical" evidence="6">
    <location>
        <begin position="349"/>
        <end position="366"/>
    </location>
</feature>
<feature type="compositionally biased region" description="Basic and acidic residues" evidence="5">
    <location>
        <begin position="506"/>
        <end position="517"/>
    </location>
</feature>
<feature type="transmembrane region" description="Helical" evidence="6">
    <location>
        <begin position="258"/>
        <end position="281"/>
    </location>
</feature>
<keyword evidence="8" id="KW-1185">Reference proteome</keyword>
<feature type="transmembrane region" description="Helical" evidence="6">
    <location>
        <begin position="293"/>
        <end position="310"/>
    </location>
</feature>
<dbReference type="GO" id="GO:0022857">
    <property type="term" value="F:transmembrane transporter activity"/>
    <property type="evidence" value="ECO:0007669"/>
    <property type="project" value="InterPro"/>
</dbReference>
<feature type="transmembrane region" description="Helical" evidence="6">
    <location>
        <begin position="133"/>
        <end position="154"/>
    </location>
</feature>
<evidence type="ECO:0000313" key="7">
    <source>
        <dbReference type="EMBL" id="OBZ65079.1"/>
    </source>
</evidence>
<keyword evidence="3 6" id="KW-1133">Transmembrane helix</keyword>
<feature type="region of interest" description="Disordered" evidence="5">
    <location>
        <begin position="506"/>
        <end position="537"/>
    </location>
</feature>
<dbReference type="OMA" id="GRWKVFP"/>
<comment type="subcellular location">
    <subcellularLocation>
        <location evidence="1">Membrane</location>
        <topology evidence="1">Multi-pass membrane protein</topology>
    </subcellularLocation>
</comment>
<evidence type="ECO:0000256" key="5">
    <source>
        <dbReference type="SAM" id="MobiDB-lite"/>
    </source>
</evidence>
<dbReference type="EMBL" id="LUGG01000057">
    <property type="protein sequence ID" value="OBZ65079.1"/>
    <property type="molecule type" value="Genomic_DNA"/>
</dbReference>
<protein>
    <submittedName>
        <fullName evidence="7">Putative transporter C3H1.06c</fullName>
    </submittedName>
</protein>
<proteinExistence type="predicted"/>
<dbReference type="STRING" id="5627.A0A1C7LM23"/>
<dbReference type="PANTHER" id="PTHR23501:SF189">
    <property type="entry name" value="DRUG TRANSPORTER, PUTATIVE (AFU_ORTHOLOGUE AFUA_4G03920)-RELATED"/>
    <property type="match status" value="1"/>
</dbReference>
<feature type="transmembrane region" description="Helical" evidence="6">
    <location>
        <begin position="39"/>
        <end position="65"/>
    </location>
</feature>
<feature type="transmembrane region" description="Helical" evidence="6">
    <location>
        <begin position="193"/>
        <end position="217"/>
    </location>
</feature>
<keyword evidence="4 6" id="KW-0472">Membrane</keyword>
<feature type="compositionally biased region" description="Basic and acidic residues" evidence="5">
    <location>
        <begin position="527"/>
        <end position="537"/>
    </location>
</feature>
<feature type="transmembrane region" description="Helical" evidence="6">
    <location>
        <begin position="471"/>
        <end position="490"/>
    </location>
</feature>
<dbReference type="SUPFAM" id="SSF103473">
    <property type="entry name" value="MFS general substrate transporter"/>
    <property type="match status" value="1"/>
</dbReference>
<accession>A0A1C7LM23</accession>
<feature type="transmembrane region" description="Helical" evidence="6">
    <location>
        <begin position="229"/>
        <end position="252"/>
    </location>
</feature>
<reference evidence="7 8" key="1">
    <citation type="submission" date="2016-03" db="EMBL/GenBank/DDBJ databases">
        <title>Whole genome sequencing of Grifola frondosa 9006-11.</title>
        <authorList>
            <person name="Min B."/>
            <person name="Park H."/>
            <person name="Kim J.-G."/>
            <person name="Cho H."/>
            <person name="Oh Y.-L."/>
            <person name="Kong W.-S."/>
            <person name="Choi I.-G."/>
        </authorList>
    </citation>
    <scope>NUCLEOTIDE SEQUENCE [LARGE SCALE GENOMIC DNA]</scope>
    <source>
        <strain evidence="7 8">9006-11</strain>
    </source>
</reference>
<dbReference type="Proteomes" id="UP000092993">
    <property type="component" value="Unassembled WGS sequence"/>
</dbReference>
<evidence type="ECO:0000256" key="2">
    <source>
        <dbReference type="ARBA" id="ARBA00022692"/>
    </source>
</evidence>
<organism evidence="7 8">
    <name type="scientific">Grifola frondosa</name>
    <name type="common">Maitake</name>
    <name type="synonym">Polyporus frondosus</name>
    <dbReference type="NCBI Taxonomy" id="5627"/>
    <lineage>
        <taxon>Eukaryota</taxon>
        <taxon>Fungi</taxon>
        <taxon>Dikarya</taxon>
        <taxon>Basidiomycota</taxon>
        <taxon>Agaricomycotina</taxon>
        <taxon>Agaricomycetes</taxon>
        <taxon>Polyporales</taxon>
        <taxon>Grifolaceae</taxon>
        <taxon>Grifola</taxon>
    </lineage>
</organism>
<sequence length="537" mass="58228">MSAHSFHDKGFRPMGLEVALSGSCPYVEPSYIRVASCNAMMAVFFGLALCTLVSCLDSTIVATALPTISAAFNAGSVISWVPSAYFLTSTAVQLLYGRFSNIFGRKVTLCLAMGVFMTGSLAAGCSRTINELIVLRGIIGAGGGGIVIIAQIVISDVVSLREREIPGNYRGYCRFWLRRGSAHWRCAMGKSQLAMVLLDHAPCIVLCGDIFALVLPLKPAKGDFRRKLVVVDYLGAVLTLAACPLVILPLIWGGVTFPWTSAIVLAPLFSGIFIVSLFCWWEWKGARLPIVPMYIFKYVTVTGIYIAMFIKLPSVTRQFGREYLFFPCSSAKLLPMSCLVNSTGKYRTIIYLGFSVWAVGCGLNWCRPDTADNYCRCAGKRFQPRYVGGDRRAQRGTLSLAIGATIINNSLRHSMVSLLLPPSTISVVINDPALLGARLTSPSTSPLVALGITPAIAEHILNAYVSGFRVVFILNASLDAVATIACIFMIHHKELTRGDETRLRAEAAEKTGGDTERSSITIEPTPDMERGAVMDKG</sequence>
<evidence type="ECO:0000256" key="4">
    <source>
        <dbReference type="ARBA" id="ARBA00023136"/>
    </source>
</evidence>
<evidence type="ECO:0000256" key="1">
    <source>
        <dbReference type="ARBA" id="ARBA00004141"/>
    </source>
</evidence>
<evidence type="ECO:0000256" key="6">
    <source>
        <dbReference type="SAM" id="Phobius"/>
    </source>
</evidence>
<dbReference type="Gene3D" id="1.20.1720.10">
    <property type="entry name" value="Multidrug resistance protein D"/>
    <property type="match status" value="1"/>
</dbReference>
<dbReference type="InterPro" id="IPR011701">
    <property type="entry name" value="MFS"/>
</dbReference>
<keyword evidence="2 6" id="KW-0812">Transmembrane</keyword>
<evidence type="ECO:0000313" key="8">
    <source>
        <dbReference type="Proteomes" id="UP000092993"/>
    </source>
</evidence>
<name>A0A1C7LM23_GRIFR</name>